<accession>K6WX72</accession>
<dbReference type="EMBL" id="BAHD01000045">
    <property type="protein sequence ID" value="GAB96692.1"/>
    <property type="molecule type" value="Genomic_DNA"/>
</dbReference>
<evidence type="ECO:0000313" key="2">
    <source>
        <dbReference type="EMBL" id="GAB96692.1"/>
    </source>
</evidence>
<comment type="caution">
    <text evidence="2">The sequence shown here is derived from an EMBL/GenBank/DDBJ whole genome shotgun (WGS) entry which is preliminary data.</text>
</comment>
<reference evidence="2 3" key="1">
    <citation type="submission" date="2012-08" db="EMBL/GenBank/DDBJ databases">
        <title>Whole genome shotgun sequence of Kineosphaera limosa NBRC 100340.</title>
        <authorList>
            <person name="Yoshida I."/>
            <person name="Isaki S."/>
            <person name="Hosoyama A."/>
            <person name="Tsuchikane K."/>
            <person name="Katsumata H."/>
            <person name="Ando Y."/>
            <person name="Ohji S."/>
            <person name="Hamada M."/>
            <person name="Tamura T."/>
            <person name="Yamazoe A."/>
            <person name="Yamazaki S."/>
            <person name="Fujita N."/>
        </authorList>
    </citation>
    <scope>NUCLEOTIDE SEQUENCE [LARGE SCALE GENOMIC DNA]</scope>
    <source>
        <strain evidence="2 3">NBRC 100340</strain>
    </source>
</reference>
<keyword evidence="3" id="KW-1185">Reference proteome</keyword>
<dbReference type="STRING" id="1184609.KILIM_045_00230"/>
<evidence type="ECO:0000313" key="3">
    <source>
        <dbReference type="Proteomes" id="UP000008366"/>
    </source>
</evidence>
<dbReference type="InterPro" id="IPR003615">
    <property type="entry name" value="HNH_nuc"/>
</dbReference>
<protein>
    <recommendedName>
        <fullName evidence="4">DUF222 domain-containing protein</fullName>
    </recommendedName>
</protein>
<dbReference type="eggNOG" id="COG1403">
    <property type="taxonomic scope" value="Bacteria"/>
</dbReference>
<feature type="region of interest" description="Disordered" evidence="1">
    <location>
        <begin position="402"/>
        <end position="429"/>
    </location>
</feature>
<evidence type="ECO:0000256" key="1">
    <source>
        <dbReference type="SAM" id="MobiDB-lite"/>
    </source>
</evidence>
<organism evidence="2 3">
    <name type="scientific">Kineosphaera limosa NBRC 100340</name>
    <dbReference type="NCBI Taxonomy" id="1184609"/>
    <lineage>
        <taxon>Bacteria</taxon>
        <taxon>Bacillati</taxon>
        <taxon>Actinomycetota</taxon>
        <taxon>Actinomycetes</taxon>
        <taxon>Micrococcales</taxon>
        <taxon>Dermatophilaceae</taxon>
        <taxon>Kineosphaera</taxon>
    </lineage>
</organism>
<dbReference type="CDD" id="cd00085">
    <property type="entry name" value="HNHc"/>
    <property type="match status" value="1"/>
</dbReference>
<dbReference type="AlphaFoldDB" id="K6WX72"/>
<gene>
    <name evidence="2" type="ORF">KILIM_045_00230</name>
</gene>
<sequence length="476" mass="51232">MSGWWNVARVLDDGASLDEFDEVLRGLESAIPDEVADDFTLADASGELRGWESLAARIDVRRARLMGWMVELQTQIDVERWKVENGTRIEPSASAVAGLRAGARASLVDTMTAVCGGFRGAWLDRARLGTAPESLAKTLQPAVAGGALNVFQAATLLKESEELDITAEQQSAMVESVVEHARGHRERRGVPVSQPLFRSRVRKAALEHAGPVKQKKAAHERRRVKMLGLDDGQAGLEVRGAQPRVEAAMARLDAVARSAKAAGDARTLAQLRADAALDLLIFGAPAPDAATSIDHPGEGGWPPAVVNVVVSAASLLGANEVPGLVEGAWVDAQTVRELAHARGSVWQRIVADPVTGYAMDAAVDSYRPTAEMARVVRARDGHCRAPGCLRPAAHAQLDHVRERRDGGPTKGTNLQDLCTGHHPPKSRRHWSARMDDTGVVTWRLADGTITRTYPMDYRDFGIHQVDHAVPDCPVAG</sequence>
<dbReference type="Proteomes" id="UP000008366">
    <property type="component" value="Unassembled WGS sequence"/>
</dbReference>
<name>K6WX72_9MICO</name>
<proteinExistence type="predicted"/>
<evidence type="ECO:0008006" key="4">
    <source>
        <dbReference type="Google" id="ProtNLM"/>
    </source>
</evidence>